<dbReference type="SUPFAM" id="SSF52540">
    <property type="entry name" value="P-loop containing nucleoside triphosphate hydrolases"/>
    <property type="match status" value="1"/>
</dbReference>
<dbReference type="PANTHER" id="PTHR34848:SF1">
    <property type="entry name" value="BIFUNCTIONAL ADENOSYLCOBALAMIN BIOSYNTHESIS PROTEIN COBU"/>
    <property type="match status" value="1"/>
</dbReference>
<keyword evidence="16" id="KW-0548">Nucleotidyltransferase</keyword>
<organism evidence="16 17">
    <name type="scientific">Hydrogenophaga atypica</name>
    <dbReference type="NCBI Taxonomy" id="249409"/>
    <lineage>
        <taxon>Bacteria</taxon>
        <taxon>Pseudomonadati</taxon>
        <taxon>Pseudomonadota</taxon>
        <taxon>Betaproteobacteria</taxon>
        <taxon>Burkholderiales</taxon>
        <taxon>Comamonadaceae</taxon>
        <taxon>Hydrogenophaga</taxon>
    </lineage>
</organism>
<evidence type="ECO:0000256" key="15">
    <source>
        <dbReference type="SAM" id="MobiDB-lite"/>
    </source>
</evidence>
<evidence type="ECO:0000256" key="4">
    <source>
        <dbReference type="ARBA" id="ARBA00003889"/>
    </source>
</evidence>
<dbReference type="CDD" id="cd00544">
    <property type="entry name" value="CobU"/>
    <property type="match status" value="1"/>
</dbReference>
<evidence type="ECO:0000256" key="13">
    <source>
        <dbReference type="ARBA" id="ARBA00023134"/>
    </source>
</evidence>
<evidence type="ECO:0000256" key="1">
    <source>
        <dbReference type="ARBA" id="ARBA00000312"/>
    </source>
</evidence>
<evidence type="ECO:0000256" key="14">
    <source>
        <dbReference type="PIRNR" id="PIRNR006135"/>
    </source>
</evidence>
<dbReference type="GO" id="GO:0016301">
    <property type="term" value="F:kinase activity"/>
    <property type="evidence" value="ECO:0007669"/>
    <property type="project" value="UniProtKB-KW"/>
</dbReference>
<dbReference type="EMBL" id="JBHTCA010000009">
    <property type="protein sequence ID" value="MFC7409864.1"/>
    <property type="molecule type" value="Genomic_DNA"/>
</dbReference>
<comment type="caution">
    <text evidence="16">The sequence shown here is derived from an EMBL/GenBank/DDBJ whole genome shotgun (WGS) entry which is preliminary data.</text>
</comment>
<evidence type="ECO:0000256" key="8">
    <source>
        <dbReference type="ARBA" id="ARBA00022573"/>
    </source>
</evidence>
<dbReference type="InterPro" id="IPR027417">
    <property type="entry name" value="P-loop_NTPase"/>
</dbReference>
<evidence type="ECO:0000256" key="2">
    <source>
        <dbReference type="ARBA" id="ARBA00000711"/>
    </source>
</evidence>
<dbReference type="PANTHER" id="PTHR34848">
    <property type="match status" value="1"/>
</dbReference>
<keyword evidence="17" id="KW-1185">Reference proteome</keyword>
<evidence type="ECO:0000313" key="17">
    <source>
        <dbReference type="Proteomes" id="UP001596501"/>
    </source>
</evidence>
<evidence type="ECO:0000256" key="7">
    <source>
        <dbReference type="ARBA" id="ARBA00007490"/>
    </source>
</evidence>
<dbReference type="GO" id="GO:0016779">
    <property type="term" value="F:nucleotidyltransferase activity"/>
    <property type="evidence" value="ECO:0007669"/>
    <property type="project" value="UniProtKB-KW"/>
</dbReference>
<keyword evidence="9 14" id="KW-0808">Transferase</keyword>
<reference evidence="17" key="1">
    <citation type="journal article" date="2019" name="Int. J. Syst. Evol. Microbiol.">
        <title>The Global Catalogue of Microorganisms (GCM) 10K type strain sequencing project: providing services to taxonomists for standard genome sequencing and annotation.</title>
        <authorList>
            <consortium name="The Broad Institute Genomics Platform"/>
            <consortium name="The Broad Institute Genome Sequencing Center for Infectious Disease"/>
            <person name="Wu L."/>
            <person name="Ma J."/>
        </authorList>
    </citation>
    <scope>NUCLEOTIDE SEQUENCE [LARGE SCALE GENOMIC DNA]</scope>
    <source>
        <strain evidence="17">CGMCC 1.12371</strain>
    </source>
</reference>
<dbReference type="Proteomes" id="UP001596501">
    <property type="component" value="Unassembled WGS sequence"/>
</dbReference>
<evidence type="ECO:0000256" key="6">
    <source>
        <dbReference type="ARBA" id="ARBA00005159"/>
    </source>
</evidence>
<keyword evidence="12 14" id="KW-0067">ATP-binding</keyword>
<comment type="pathway">
    <text evidence="6 14">Cofactor biosynthesis; adenosylcobalamin biosynthesis; adenosylcobalamin from cob(II)yrinate a,c-diamide: step 5/7.</text>
</comment>
<dbReference type="PIRSF" id="PIRSF006135">
    <property type="entry name" value="CobU"/>
    <property type="match status" value="1"/>
</dbReference>
<evidence type="ECO:0000256" key="11">
    <source>
        <dbReference type="ARBA" id="ARBA00022777"/>
    </source>
</evidence>
<comment type="catalytic activity">
    <reaction evidence="1 14">
        <text>adenosylcob(III)inamide + ATP = adenosylcob(III)inamide phosphate + ADP + H(+)</text>
        <dbReference type="Rhea" id="RHEA:15769"/>
        <dbReference type="ChEBI" id="CHEBI:2480"/>
        <dbReference type="ChEBI" id="CHEBI:15378"/>
        <dbReference type="ChEBI" id="CHEBI:30616"/>
        <dbReference type="ChEBI" id="CHEBI:58502"/>
        <dbReference type="ChEBI" id="CHEBI:456216"/>
        <dbReference type="EC" id="2.7.1.156"/>
    </reaction>
</comment>
<evidence type="ECO:0000256" key="10">
    <source>
        <dbReference type="ARBA" id="ARBA00022741"/>
    </source>
</evidence>
<dbReference type="EC" id="2.7.7.62" evidence="14"/>
<dbReference type="RefSeq" id="WP_382224098.1">
    <property type="nucleotide sequence ID" value="NZ_JBHTCA010000009.1"/>
</dbReference>
<accession>A0ABW2QKC8</accession>
<protein>
    <recommendedName>
        <fullName evidence="14">Bifunctional adenosylcobalamin biosynthesis protein</fullName>
        <ecNumber evidence="14">2.7.1.156</ecNumber>
        <ecNumber evidence="14">2.7.7.62</ecNumber>
    </recommendedName>
</protein>
<feature type="region of interest" description="Disordered" evidence="15">
    <location>
        <begin position="1"/>
        <end position="27"/>
    </location>
</feature>
<comment type="catalytic activity">
    <reaction evidence="3">
        <text>adenosylcob(III)inamide + GTP = adenosylcob(III)inamide phosphate + GDP + H(+)</text>
        <dbReference type="Rhea" id="RHEA:15765"/>
        <dbReference type="ChEBI" id="CHEBI:2480"/>
        <dbReference type="ChEBI" id="CHEBI:15378"/>
        <dbReference type="ChEBI" id="CHEBI:37565"/>
        <dbReference type="ChEBI" id="CHEBI:58189"/>
        <dbReference type="ChEBI" id="CHEBI:58502"/>
        <dbReference type="EC" id="2.7.1.156"/>
    </reaction>
</comment>
<dbReference type="Gene3D" id="3.40.50.300">
    <property type="entry name" value="P-loop containing nucleotide triphosphate hydrolases"/>
    <property type="match status" value="1"/>
</dbReference>
<evidence type="ECO:0000256" key="5">
    <source>
        <dbReference type="ARBA" id="ARBA00004692"/>
    </source>
</evidence>
<dbReference type="InterPro" id="IPR003203">
    <property type="entry name" value="CobU/CobP"/>
</dbReference>
<gene>
    <name evidence="16" type="ORF">ACFQPB_13420</name>
</gene>
<keyword evidence="10 14" id="KW-0547">Nucleotide-binding</keyword>
<evidence type="ECO:0000256" key="9">
    <source>
        <dbReference type="ARBA" id="ARBA00022679"/>
    </source>
</evidence>
<evidence type="ECO:0000256" key="12">
    <source>
        <dbReference type="ARBA" id="ARBA00022840"/>
    </source>
</evidence>
<dbReference type="Pfam" id="PF02283">
    <property type="entry name" value="CobU"/>
    <property type="match status" value="1"/>
</dbReference>
<comment type="catalytic activity">
    <reaction evidence="2 14">
        <text>adenosylcob(III)inamide phosphate + GTP + H(+) = adenosylcob(III)inamide-GDP + diphosphate</text>
        <dbReference type="Rhea" id="RHEA:22712"/>
        <dbReference type="ChEBI" id="CHEBI:15378"/>
        <dbReference type="ChEBI" id="CHEBI:33019"/>
        <dbReference type="ChEBI" id="CHEBI:37565"/>
        <dbReference type="ChEBI" id="CHEBI:58502"/>
        <dbReference type="ChEBI" id="CHEBI:60487"/>
        <dbReference type="EC" id="2.7.7.62"/>
    </reaction>
</comment>
<comment type="similarity">
    <text evidence="7 14">Belongs to the CobU/CobP family.</text>
</comment>
<comment type="pathway">
    <text evidence="5 14">Cofactor biosynthesis; adenosylcobalamin biosynthesis; adenosylcobalamin from cob(II)yrinate a,c-diamide: step 6/7.</text>
</comment>
<keyword evidence="8 14" id="KW-0169">Cobalamin biosynthesis</keyword>
<dbReference type="EC" id="2.7.1.156" evidence="14"/>
<sequence>MNSPFARSELILGGQKSGKSRRAEERAHAWLQGDPHHEAVLIATARPWDNEMRERIARHQRDRAQRVPGLRTVEHAHALGDKLLASSLPHRMVLVDCLTLWLTHHLMPPPGQAPHTPEATQDEVNRLCQAIACASGPVVLVGNEIGLGVIPMGREVRAFVDALGQLNQAVAAQCERVTLMAAGLPLTLKGAP</sequence>
<name>A0ABW2QKC8_9BURK</name>
<proteinExistence type="inferred from homology"/>
<evidence type="ECO:0000313" key="16">
    <source>
        <dbReference type="EMBL" id="MFC7409864.1"/>
    </source>
</evidence>
<comment type="function">
    <text evidence="4 14">Catalyzes ATP-dependent phosphorylation of adenosylcobinamide and addition of GMP to adenosylcobinamide phosphate.</text>
</comment>
<evidence type="ECO:0000256" key="3">
    <source>
        <dbReference type="ARBA" id="ARBA00001522"/>
    </source>
</evidence>
<keyword evidence="13 14" id="KW-0342">GTP-binding</keyword>
<keyword evidence="11 14" id="KW-0418">Kinase</keyword>